<dbReference type="EMBL" id="GL733124">
    <property type="protein sequence ID" value="EFX63292.1"/>
    <property type="molecule type" value="Genomic_DNA"/>
</dbReference>
<dbReference type="EMBL" id="GL732678">
    <property type="protein sequence ID" value="EFX67455.1"/>
    <property type="molecule type" value="Genomic_DNA"/>
</dbReference>
<feature type="region of interest" description="Disordered" evidence="1">
    <location>
        <begin position="1"/>
        <end position="25"/>
    </location>
</feature>
<accession>E9HHC6</accession>
<evidence type="ECO:0000313" key="2">
    <source>
        <dbReference type="EMBL" id="EFX63292.1"/>
    </source>
</evidence>
<feature type="compositionally biased region" description="Basic and acidic residues" evidence="1">
    <location>
        <begin position="1"/>
        <end position="11"/>
    </location>
</feature>
<proteinExistence type="predicted"/>
<dbReference type="KEGG" id="dpx:DAPPUDRAFT_261636"/>
<dbReference type="AlphaFoldDB" id="E9HHC6"/>
<reference evidence="4 5" key="1">
    <citation type="journal article" date="2011" name="Science">
        <title>The ecoresponsive genome of Daphnia pulex.</title>
        <authorList>
            <person name="Colbourne J.K."/>
            <person name="Pfrender M.E."/>
            <person name="Gilbert D."/>
            <person name="Thomas W.K."/>
            <person name="Tucker A."/>
            <person name="Oakley T.H."/>
            <person name="Tokishita S."/>
            <person name="Aerts A."/>
            <person name="Arnold G.J."/>
            <person name="Basu M.K."/>
            <person name="Bauer D.J."/>
            <person name="Caceres C.E."/>
            <person name="Carmel L."/>
            <person name="Casola C."/>
            <person name="Choi J.H."/>
            <person name="Detter J.C."/>
            <person name="Dong Q."/>
            <person name="Dusheyko S."/>
            <person name="Eads B.D."/>
            <person name="Frohlich T."/>
            <person name="Geiler-Samerotte K.A."/>
            <person name="Gerlach D."/>
            <person name="Hatcher P."/>
            <person name="Jogdeo S."/>
            <person name="Krijgsveld J."/>
            <person name="Kriventseva E.V."/>
            <person name="Kultz D."/>
            <person name="Laforsch C."/>
            <person name="Lindquist E."/>
            <person name="Lopez J."/>
            <person name="Manak J.R."/>
            <person name="Muller J."/>
            <person name="Pangilinan J."/>
            <person name="Patwardhan R.P."/>
            <person name="Pitluck S."/>
            <person name="Pritham E.J."/>
            <person name="Rechtsteiner A."/>
            <person name="Rho M."/>
            <person name="Rogozin I.B."/>
            <person name="Sakarya O."/>
            <person name="Salamov A."/>
            <person name="Schaack S."/>
            <person name="Shapiro H."/>
            <person name="Shiga Y."/>
            <person name="Skalitzky C."/>
            <person name="Smith Z."/>
            <person name="Souvorov A."/>
            <person name="Sung W."/>
            <person name="Tang Z."/>
            <person name="Tsuchiya D."/>
            <person name="Tu H."/>
            <person name="Vos H."/>
            <person name="Wang M."/>
            <person name="Wolf Y.I."/>
            <person name="Yamagata H."/>
            <person name="Yamada T."/>
            <person name="Ye Y."/>
            <person name="Shaw J.R."/>
            <person name="Andrews J."/>
            <person name="Crease T.J."/>
            <person name="Tang H."/>
            <person name="Lucas S.M."/>
            <person name="Robertson H.M."/>
            <person name="Bork P."/>
            <person name="Koonin E.V."/>
            <person name="Zdobnov E.M."/>
            <person name="Grigoriev I.V."/>
            <person name="Lynch M."/>
            <person name="Boore J.L."/>
        </authorList>
    </citation>
    <scope>NUCLEOTIDE SEQUENCE [LARGE SCALE GENOMIC DNA]</scope>
</reference>
<dbReference type="Proteomes" id="UP000000305">
    <property type="component" value="Unassembled WGS sequence"/>
</dbReference>
<name>E9HHC6_DAPPU</name>
<sequence>MKVKRRTTEVKVKKRTKEVKVKKRTKEVKVKKRKCVVRNDVGQQIHLLHRILRDDGPIDNPLNARRCLSYAPCNLIRKFY</sequence>
<gene>
    <name evidence="4" type="ORF">DAPPUDRAFT_259517</name>
    <name evidence="3" type="ORF">DAPPUDRAFT_261636</name>
    <name evidence="2" type="ORF">DAPPUDRAFT_268712</name>
</gene>
<protein>
    <submittedName>
        <fullName evidence="4">Uncharacterized protein</fullName>
    </submittedName>
</protein>
<organism evidence="4 5">
    <name type="scientific">Daphnia pulex</name>
    <name type="common">Water flea</name>
    <dbReference type="NCBI Taxonomy" id="6669"/>
    <lineage>
        <taxon>Eukaryota</taxon>
        <taxon>Metazoa</taxon>
        <taxon>Ecdysozoa</taxon>
        <taxon>Arthropoda</taxon>
        <taxon>Crustacea</taxon>
        <taxon>Branchiopoda</taxon>
        <taxon>Diplostraca</taxon>
        <taxon>Cladocera</taxon>
        <taxon>Anomopoda</taxon>
        <taxon>Daphniidae</taxon>
        <taxon>Daphnia</taxon>
    </lineage>
</organism>
<evidence type="ECO:0000313" key="5">
    <source>
        <dbReference type="Proteomes" id="UP000000305"/>
    </source>
</evidence>
<dbReference type="KEGG" id="dpx:DAPPUDRAFT_268712"/>
<dbReference type="EMBL" id="GL732647">
    <property type="protein sequence ID" value="EFX68838.1"/>
    <property type="molecule type" value="Genomic_DNA"/>
</dbReference>
<keyword evidence="5" id="KW-1185">Reference proteome</keyword>
<evidence type="ECO:0000313" key="3">
    <source>
        <dbReference type="EMBL" id="EFX67455.1"/>
    </source>
</evidence>
<evidence type="ECO:0000313" key="4">
    <source>
        <dbReference type="EMBL" id="EFX68838.1"/>
    </source>
</evidence>
<feature type="compositionally biased region" description="Basic residues" evidence="1">
    <location>
        <begin position="12"/>
        <end position="25"/>
    </location>
</feature>
<evidence type="ECO:0000256" key="1">
    <source>
        <dbReference type="SAM" id="MobiDB-lite"/>
    </source>
</evidence>
<dbReference type="HOGENOM" id="CLU_2592172_0_0_1"/>
<dbReference type="KEGG" id="dpx:DAPPUDRAFT_259517"/>